<dbReference type="Gene3D" id="3.40.50.300">
    <property type="entry name" value="P-loop containing nucleotide triphosphate hydrolases"/>
    <property type="match status" value="1"/>
</dbReference>
<keyword evidence="6" id="KW-1185">Reference proteome</keyword>
<sequence>MTEPILQVEHLTKRFGGVTAVEDVSFEVFPGEIVAVIGPNGAGKTTLFNMITCFTPPTEGRVKLSGENITNKKIFELAPLGMMRTFQNLEVFGSMTAIENLMTGISVQLKNRVFAAGFRLKSAREEEQYAYEKAMELIELTGLQGLEHTLVEQMSYGQQKKVEFAQTIISNPRLVLLDEPMAGLNEVETEAMADTILQMRDRGMTFLFVEHKMATIMRIADRIVVLDFGKKIAEGTPAEIQKNEDVIRAYIGGDLDDVKSS</sequence>
<protein>
    <submittedName>
        <fullName evidence="5">ABC transporter ATP-binding protein</fullName>
    </submittedName>
</protein>
<dbReference type="PROSITE" id="PS50893">
    <property type="entry name" value="ABC_TRANSPORTER_2"/>
    <property type="match status" value="1"/>
</dbReference>
<keyword evidence="3 5" id="KW-0067">ATP-binding</keyword>
<dbReference type="GO" id="GO:0005524">
    <property type="term" value="F:ATP binding"/>
    <property type="evidence" value="ECO:0007669"/>
    <property type="project" value="UniProtKB-KW"/>
</dbReference>
<evidence type="ECO:0000313" key="6">
    <source>
        <dbReference type="Proteomes" id="UP000622653"/>
    </source>
</evidence>
<dbReference type="AlphaFoldDB" id="A0A8J7KTS5"/>
<dbReference type="InterPro" id="IPR032823">
    <property type="entry name" value="BCA_ABC_TP_C"/>
</dbReference>
<dbReference type="CDD" id="cd03219">
    <property type="entry name" value="ABC_Mj1267_LivG_branched"/>
    <property type="match status" value="1"/>
</dbReference>
<accession>A0A8J7KTS5</accession>
<dbReference type="GO" id="GO:0005886">
    <property type="term" value="C:plasma membrane"/>
    <property type="evidence" value="ECO:0007669"/>
    <property type="project" value="TreeGrafter"/>
</dbReference>
<dbReference type="InterPro" id="IPR003439">
    <property type="entry name" value="ABC_transporter-like_ATP-bd"/>
</dbReference>
<dbReference type="PROSITE" id="PS00211">
    <property type="entry name" value="ABC_TRANSPORTER_1"/>
    <property type="match status" value="1"/>
</dbReference>
<evidence type="ECO:0000313" key="5">
    <source>
        <dbReference type="EMBL" id="MBF4501879.1"/>
    </source>
</evidence>
<evidence type="ECO:0000256" key="1">
    <source>
        <dbReference type="ARBA" id="ARBA00022448"/>
    </source>
</evidence>
<dbReference type="InterPro" id="IPR017871">
    <property type="entry name" value="ABC_transporter-like_CS"/>
</dbReference>
<dbReference type="InterPro" id="IPR027417">
    <property type="entry name" value="P-loop_NTPase"/>
</dbReference>
<gene>
    <name evidence="5" type="ORF">IRY55_10940</name>
</gene>
<evidence type="ECO:0000256" key="3">
    <source>
        <dbReference type="ARBA" id="ARBA00022840"/>
    </source>
</evidence>
<dbReference type="EMBL" id="JADKPV010000006">
    <property type="protein sequence ID" value="MBF4501879.1"/>
    <property type="molecule type" value="Genomic_DNA"/>
</dbReference>
<reference evidence="5" key="1">
    <citation type="submission" date="2020-11" db="EMBL/GenBank/DDBJ databases">
        <title>Multidrug resistant novel bacterium Savagea serpentis sp. nov., isolated from the scats of a vine snake (Ahaetulla nasuta).</title>
        <authorList>
            <person name="Venkata Ramana V."/>
            <person name="Vikas Patil S."/>
            <person name="Yogita Lugani V."/>
        </authorList>
    </citation>
    <scope>NUCLEOTIDE SEQUENCE</scope>
    <source>
        <strain evidence="5">SN6</strain>
    </source>
</reference>
<dbReference type="SUPFAM" id="SSF52540">
    <property type="entry name" value="P-loop containing nucleoside triphosphate hydrolases"/>
    <property type="match status" value="1"/>
</dbReference>
<dbReference type="InterPro" id="IPR003593">
    <property type="entry name" value="AAA+_ATPase"/>
</dbReference>
<dbReference type="InterPro" id="IPR051120">
    <property type="entry name" value="ABC_AA/LPS_Transport"/>
</dbReference>
<dbReference type="SMART" id="SM00382">
    <property type="entry name" value="AAA"/>
    <property type="match status" value="1"/>
</dbReference>
<dbReference type="Pfam" id="PF12399">
    <property type="entry name" value="BCA_ABC_TP_C"/>
    <property type="match status" value="1"/>
</dbReference>
<dbReference type="RefSeq" id="WP_194563360.1">
    <property type="nucleotide sequence ID" value="NZ_JADKPV010000006.1"/>
</dbReference>
<dbReference type="PANTHER" id="PTHR45772">
    <property type="entry name" value="CONSERVED COMPONENT OF ABC TRANSPORTER FOR NATURAL AMINO ACIDS-RELATED"/>
    <property type="match status" value="1"/>
</dbReference>
<dbReference type="GO" id="GO:0016887">
    <property type="term" value="F:ATP hydrolysis activity"/>
    <property type="evidence" value="ECO:0007669"/>
    <property type="project" value="InterPro"/>
</dbReference>
<evidence type="ECO:0000256" key="2">
    <source>
        <dbReference type="ARBA" id="ARBA00022741"/>
    </source>
</evidence>
<dbReference type="FunFam" id="3.40.50.300:FF:000421">
    <property type="entry name" value="Branched-chain amino acid ABC transporter ATP-binding protein"/>
    <property type="match status" value="1"/>
</dbReference>
<keyword evidence="1" id="KW-0813">Transport</keyword>
<dbReference type="Pfam" id="PF00005">
    <property type="entry name" value="ABC_tran"/>
    <property type="match status" value="1"/>
</dbReference>
<evidence type="ECO:0000259" key="4">
    <source>
        <dbReference type="PROSITE" id="PS50893"/>
    </source>
</evidence>
<proteinExistence type="predicted"/>
<dbReference type="Proteomes" id="UP000622653">
    <property type="component" value="Unassembled WGS sequence"/>
</dbReference>
<organism evidence="5 6">
    <name type="scientific">Savagea serpentis</name>
    <dbReference type="NCBI Taxonomy" id="2785297"/>
    <lineage>
        <taxon>Bacteria</taxon>
        <taxon>Bacillati</taxon>
        <taxon>Bacillota</taxon>
        <taxon>Bacilli</taxon>
        <taxon>Bacillales</taxon>
        <taxon>Caryophanaceae</taxon>
        <taxon>Savagea</taxon>
    </lineage>
</organism>
<name>A0A8J7KTS5_9BACL</name>
<keyword evidence="2" id="KW-0547">Nucleotide-binding</keyword>
<comment type="caution">
    <text evidence="5">The sequence shown here is derived from an EMBL/GenBank/DDBJ whole genome shotgun (WGS) entry which is preliminary data.</text>
</comment>
<feature type="domain" description="ABC transporter" evidence="4">
    <location>
        <begin position="6"/>
        <end position="253"/>
    </location>
</feature>